<keyword evidence="3" id="KW-0804">Transcription</keyword>
<dbReference type="CDD" id="cd01392">
    <property type="entry name" value="HTH_LacI"/>
    <property type="match status" value="1"/>
</dbReference>
<dbReference type="InterPro" id="IPR000843">
    <property type="entry name" value="HTH_LacI"/>
</dbReference>
<feature type="domain" description="HTH lacI-type" evidence="4">
    <location>
        <begin position="24"/>
        <end position="76"/>
    </location>
</feature>
<reference evidence="5 6" key="1">
    <citation type="journal article" date="2021" name="Microorganisms">
        <title>Acidisoma silvae sp. nov. and Acidisomacellulosilytica sp. nov., Two Acidophilic Bacteria Isolated from Decaying Wood, Hydrolyzing Cellulose and Producing Poly-3-hydroxybutyrate.</title>
        <authorList>
            <person name="Mieszkin S."/>
            <person name="Pouder E."/>
            <person name="Uroz S."/>
            <person name="Simon-Colin C."/>
            <person name="Alain K."/>
        </authorList>
    </citation>
    <scope>NUCLEOTIDE SEQUENCE [LARGE SCALE GENOMIC DNA]</scope>
    <source>
        <strain evidence="5 6">HW T5.17</strain>
    </source>
</reference>
<keyword evidence="1" id="KW-0805">Transcription regulation</keyword>
<dbReference type="PANTHER" id="PTHR30146:SF138">
    <property type="entry name" value="TRANSCRIPTIONAL REGULATORY PROTEIN"/>
    <property type="match status" value="1"/>
</dbReference>
<evidence type="ECO:0000259" key="4">
    <source>
        <dbReference type="PROSITE" id="PS50932"/>
    </source>
</evidence>
<organism evidence="5 6">
    <name type="scientific">Acidisoma cellulosilyticum</name>
    <dbReference type="NCBI Taxonomy" id="2802395"/>
    <lineage>
        <taxon>Bacteria</taxon>
        <taxon>Pseudomonadati</taxon>
        <taxon>Pseudomonadota</taxon>
        <taxon>Alphaproteobacteria</taxon>
        <taxon>Acetobacterales</taxon>
        <taxon>Acidocellaceae</taxon>
        <taxon>Acidisoma</taxon>
    </lineage>
</organism>
<dbReference type="PROSITE" id="PS50932">
    <property type="entry name" value="HTH_LACI_2"/>
    <property type="match status" value="1"/>
</dbReference>
<protein>
    <submittedName>
        <fullName evidence="5">LacI family DNA-binding transcriptional regulator</fullName>
    </submittedName>
</protein>
<dbReference type="SUPFAM" id="SSF53822">
    <property type="entry name" value="Periplasmic binding protein-like I"/>
    <property type="match status" value="1"/>
</dbReference>
<dbReference type="Gene3D" id="1.10.260.40">
    <property type="entry name" value="lambda repressor-like DNA-binding domains"/>
    <property type="match status" value="1"/>
</dbReference>
<evidence type="ECO:0000313" key="5">
    <source>
        <dbReference type="EMBL" id="MCB8883763.1"/>
    </source>
</evidence>
<gene>
    <name evidence="5" type="ORF">ACELLULO517_26170</name>
</gene>
<dbReference type="SMART" id="SM00354">
    <property type="entry name" value="HTH_LACI"/>
    <property type="match status" value="1"/>
</dbReference>
<dbReference type="EMBL" id="JAESVA010000016">
    <property type="protein sequence ID" value="MCB8883763.1"/>
    <property type="molecule type" value="Genomic_DNA"/>
</dbReference>
<evidence type="ECO:0000313" key="6">
    <source>
        <dbReference type="Proteomes" id="UP000721844"/>
    </source>
</evidence>
<dbReference type="Pfam" id="PF00356">
    <property type="entry name" value="LacI"/>
    <property type="match status" value="1"/>
</dbReference>
<dbReference type="Pfam" id="PF13377">
    <property type="entry name" value="Peripla_BP_3"/>
    <property type="match status" value="1"/>
</dbReference>
<evidence type="ECO:0000256" key="1">
    <source>
        <dbReference type="ARBA" id="ARBA00023015"/>
    </source>
</evidence>
<keyword evidence="6" id="KW-1185">Reference proteome</keyword>
<dbReference type="SUPFAM" id="SSF47413">
    <property type="entry name" value="lambda repressor-like DNA-binding domains"/>
    <property type="match status" value="1"/>
</dbReference>
<sequence length="369" mass="40112">MKRGEKQNTQAATGDQSIRAPHGIRELAAELGISIGTISRAMNGRPNVNPATKARVLEAAERLGYRPQQSGLSLRTGTTRTIGLLWEIPFGRENYGDAFFLSLFIGVQAQLFERGYDLTILFDRPSSGGLAEPPLGRLKDAIQRRQVDAFIIPWTRVTDARLAYCAKQAVPFTALGRSRSGGNHPWIDLDFEGAIYKATRRLLGFGHRHIGLILVSSALMQNQFIIAGYKKALAEDSTALDDKLIVQCEAIPQGGIQATDKLLGLRARPSAFIVIDSAVIVGVYVRLAELGLRCGQDISVIGGVQDNPIPEFLSPPLTCFGLDTIALGKRLAEVALFALDKDETEAERPVVAELWPLKLIARGSDGSIQ</sequence>
<comment type="caution">
    <text evidence="5">The sequence shown here is derived from an EMBL/GenBank/DDBJ whole genome shotgun (WGS) entry which is preliminary data.</text>
</comment>
<dbReference type="PANTHER" id="PTHR30146">
    <property type="entry name" value="LACI-RELATED TRANSCRIPTIONAL REPRESSOR"/>
    <property type="match status" value="1"/>
</dbReference>
<evidence type="ECO:0000256" key="2">
    <source>
        <dbReference type="ARBA" id="ARBA00023125"/>
    </source>
</evidence>
<name>A0A963Z8F2_9PROT</name>
<dbReference type="RefSeq" id="WP_227310470.1">
    <property type="nucleotide sequence ID" value="NZ_JAESVA010000016.1"/>
</dbReference>
<accession>A0A963Z8F2</accession>
<proteinExistence type="predicted"/>
<dbReference type="Proteomes" id="UP000721844">
    <property type="component" value="Unassembled WGS sequence"/>
</dbReference>
<dbReference type="InterPro" id="IPR028082">
    <property type="entry name" value="Peripla_BP_I"/>
</dbReference>
<keyword evidence="2 5" id="KW-0238">DNA-binding</keyword>
<dbReference type="InterPro" id="IPR046335">
    <property type="entry name" value="LacI/GalR-like_sensor"/>
</dbReference>
<evidence type="ECO:0000256" key="3">
    <source>
        <dbReference type="ARBA" id="ARBA00023163"/>
    </source>
</evidence>
<dbReference type="GO" id="GO:0003700">
    <property type="term" value="F:DNA-binding transcription factor activity"/>
    <property type="evidence" value="ECO:0007669"/>
    <property type="project" value="TreeGrafter"/>
</dbReference>
<dbReference type="AlphaFoldDB" id="A0A963Z8F2"/>
<dbReference type="InterPro" id="IPR010982">
    <property type="entry name" value="Lambda_DNA-bd_dom_sf"/>
</dbReference>
<dbReference type="Gene3D" id="3.40.50.2300">
    <property type="match status" value="2"/>
</dbReference>
<dbReference type="GO" id="GO:0000976">
    <property type="term" value="F:transcription cis-regulatory region binding"/>
    <property type="evidence" value="ECO:0007669"/>
    <property type="project" value="TreeGrafter"/>
</dbReference>